<dbReference type="OrthoDB" id="3357224at2759"/>
<feature type="region of interest" description="Disordered" evidence="2">
    <location>
        <begin position="511"/>
        <end position="619"/>
    </location>
</feature>
<comment type="caution">
    <text evidence="3">The sequence shown here is derived from an EMBL/GenBank/DDBJ whole genome shotgun (WGS) entry which is preliminary data.</text>
</comment>
<feature type="compositionally biased region" description="Basic and acidic residues" evidence="2">
    <location>
        <begin position="1003"/>
        <end position="1014"/>
    </location>
</feature>
<feature type="compositionally biased region" description="Basic and acidic residues" evidence="2">
    <location>
        <begin position="577"/>
        <end position="587"/>
    </location>
</feature>
<gene>
    <name evidence="3" type="ORF">CPB84DRAFT_1848362</name>
</gene>
<feature type="compositionally biased region" description="Polar residues" evidence="2">
    <location>
        <begin position="452"/>
        <end position="461"/>
    </location>
</feature>
<feature type="region of interest" description="Disordered" evidence="2">
    <location>
        <begin position="797"/>
        <end position="860"/>
    </location>
</feature>
<feature type="compositionally biased region" description="Basic and acidic residues" evidence="2">
    <location>
        <begin position="1790"/>
        <end position="1808"/>
    </location>
</feature>
<evidence type="ECO:0000256" key="2">
    <source>
        <dbReference type="SAM" id="MobiDB-lite"/>
    </source>
</evidence>
<sequence>MSNKRRDPLPRLNIASNLNMQQPGQSLFSPALPTALQQSFHPTFPMNTTLQTPMQPMFSTIPGAPGRPTHAHHASMQLAAAGIHPPNLITPVATHFPRPSMMLAPGAQPQAPPHPFPNRNRRQPSIGGPPKAVLGGPARKLSPLPGGVGSNTVAEPQKKKKVIVNLPKETIISEDGGPTTRSSWARSPLANAVVYDDISVAPAEVATAELFPPDGWRRNLPDTIDVFLPGKLAWDAIKQRVIEEKLQKLGVERGSGKTSALPIHAPHARAASISSPADPALLLFKLNKLQQAQEANSAVNSAANSLSVSPQPPFVAPFGLSPSPNRGMRLLTNRHGHTMSLAQPPSYQSSLFSSSPSPFNPFGPHAVLGTESVADSQISESSEDPIHAPQGRVPIAALNFVAPPVSAVNGTNNGQADFTRGFGLDVPLELEEDEESRRIEPIEETDEENESNADINATQDMQLEGSHEEDLDDGTTTAPQTRLHSRHVSKLSAALSLRSVGGNLTAKIQDAAEGRQRHFNEEAQGDGDEADKENEPPQNTRNLDVDPVEEWTGSEDLYLGLETSDDESIGEWSNPSDEERARQQRVERRMRRRAAQQQQLDQPRRLPNFPRPPENPLGFVARRDDDIISNPSEENFMLGHQAEFAGVSTEHYHPHASRSAASLGIPPHSRGPSDQYSAHDPAMAHSRHASGSFTFPQPSFHQSSSSTGRRDSLNPFAKPFVFGAPRESGSWQTSTSPASMPSASVSSHSRLPSIGKPLNVDAPEFKPGGFNFRLPGAPQMPPAPPFPQPQHQVLEPAVSVESSPFKTQGREKRQRRGSNSSIEEGDSMASFKFPMRLDSSPQSIRRRRSGSLSTKHQLNPSAQPFTFAGFSAVANNIPWVPKTSEVEDVPLSSRLAEGKENLKDTSTAKTGNSEVQSEEVIVPVVTKQKRAPIPLDFKHPVSSNTVPAGLFKALVNGNDERTRRSVRSRLSSREIFDFEHVHRPSMDDDDVALIAHKNPRNRIVTDPDERRRSPSPDNVFNSVHHARRRSSLPDALHDKEISPSRASLSPRDLTMEVHHIEDILNRLLDEKMDVLLRQLPARNEKKEVALPSTTESMMADLISLFRTQLQESATRSLEDSQMDARGELDFQMIKDVETSSRLTTNPSQEILPIVEEIGERTREAVIEAISGFSARQEAMALNAPSREHDLLVENIFLTRELTQAVKPHISQLIDLASDKRETAGLIVDRILPLLPSLTSTTVDTDAITLKLIAEVRRAIAPIDAFEIKEQVADLVVERLDSRLAVRDKAFNVDVVTSRVTESVSRLLDSLNKVPATLERLAISQQSLEENQASVTSSQSQIVASIVDVPVQLVSQFDELSRLQKRIFEKIDQSGSSNVEFNGTVIVIKDIVESLALGQKRQNEQSDVYLSDNKLVLDKLNTLPQEFSRIATNLQSALTELFTLHENSKREIEELRKLNADYQIQVTKARGSHGQVRVEKDVLNEKLALVEGDRDRLRAQAKELQVIASDKEKEVNILEARNRELEDALSKALARLQSADVTTEGHQRSITDLEKTNKDLSAENLSLKSKVDALGQEVAFANREREATSKMLEVLQNQHTHLISQQSNWDVLNVATEKINMVFNLLENADSEEQKELRHYRDRSQMLGEENATLQKRIKELEGRFATNDRTAAAARQSLAQAQQRSTEWEHRAKECEGQLELFKTKYEQSEQTHAQLEADYEVVKMQLEEYEADKRLQQDRENKSREQIAALESKCVLLQKELEKANAARTSATSPAPLRSSINGNTHAPPRPDSRASTIYDHREETPNRRVSSYSSAHSTASAQSASHPSVWDSMHAPASTNSQVKWTSPPMHTPISRYSHLGPSTPKPQRMSSHYQHQRGPSPTPSTVSAAPTQGNDGWWS</sequence>
<feature type="region of interest" description="Disordered" evidence="2">
    <location>
        <begin position="106"/>
        <end position="155"/>
    </location>
</feature>
<keyword evidence="4" id="KW-1185">Reference proteome</keyword>
<feature type="region of interest" description="Disordered" evidence="2">
    <location>
        <begin position="1767"/>
        <end position="1902"/>
    </location>
</feature>
<reference evidence="3" key="1">
    <citation type="submission" date="2020-11" db="EMBL/GenBank/DDBJ databases">
        <authorList>
            <consortium name="DOE Joint Genome Institute"/>
            <person name="Ahrendt S."/>
            <person name="Riley R."/>
            <person name="Andreopoulos W."/>
            <person name="LaButti K."/>
            <person name="Pangilinan J."/>
            <person name="Ruiz-duenas F.J."/>
            <person name="Barrasa J.M."/>
            <person name="Sanchez-Garcia M."/>
            <person name="Camarero S."/>
            <person name="Miyauchi S."/>
            <person name="Serrano A."/>
            <person name="Linde D."/>
            <person name="Babiker R."/>
            <person name="Drula E."/>
            <person name="Ayuso-Fernandez I."/>
            <person name="Pacheco R."/>
            <person name="Padilla G."/>
            <person name="Ferreira P."/>
            <person name="Barriuso J."/>
            <person name="Kellner H."/>
            <person name="Castanera R."/>
            <person name="Alfaro M."/>
            <person name="Ramirez L."/>
            <person name="Pisabarro A.G."/>
            <person name="Kuo A."/>
            <person name="Tritt A."/>
            <person name="Lipzen A."/>
            <person name="He G."/>
            <person name="Yan M."/>
            <person name="Ng V."/>
            <person name="Cullen D."/>
            <person name="Martin F."/>
            <person name="Rosso M.-N."/>
            <person name="Henrissat B."/>
            <person name="Hibbett D."/>
            <person name="Martinez A.T."/>
            <person name="Grigoriev I.V."/>
        </authorList>
    </citation>
    <scope>NUCLEOTIDE SEQUENCE</scope>
    <source>
        <strain evidence="3">AH 44721</strain>
    </source>
</reference>
<feature type="compositionally biased region" description="Polar residues" evidence="2">
    <location>
        <begin position="1768"/>
        <end position="1786"/>
    </location>
</feature>
<evidence type="ECO:0000256" key="1">
    <source>
        <dbReference type="SAM" id="Coils"/>
    </source>
</evidence>
<feature type="compositionally biased region" description="Low complexity" evidence="2">
    <location>
        <begin position="733"/>
        <end position="749"/>
    </location>
</feature>
<evidence type="ECO:0000313" key="4">
    <source>
        <dbReference type="Proteomes" id="UP000724874"/>
    </source>
</evidence>
<accession>A0A9P5NKA6</accession>
<proteinExistence type="predicted"/>
<feature type="region of interest" description="Disordered" evidence="2">
    <location>
        <begin position="654"/>
        <end position="750"/>
    </location>
</feature>
<organism evidence="3 4">
    <name type="scientific">Gymnopilus junonius</name>
    <name type="common">Spectacular rustgill mushroom</name>
    <name type="synonym">Gymnopilus spectabilis subsp. junonius</name>
    <dbReference type="NCBI Taxonomy" id="109634"/>
    <lineage>
        <taxon>Eukaryota</taxon>
        <taxon>Fungi</taxon>
        <taxon>Dikarya</taxon>
        <taxon>Basidiomycota</taxon>
        <taxon>Agaricomycotina</taxon>
        <taxon>Agaricomycetes</taxon>
        <taxon>Agaricomycetidae</taxon>
        <taxon>Agaricales</taxon>
        <taxon>Agaricineae</taxon>
        <taxon>Hymenogastraceae</taxon>
        <taxon>Gymnopilus</taxon>
    </lineage>
</organism>
<dbReference type="Proteomes" id="UP000724874">
    <property type="component" value="Unassembled WGS sequence"/>
</dbReference>
<evidence type="ECO:0000313" key="3">
    <source>
        <dbReference type="EMBL" id="KAF8895024.1"/>
    </source>
</evidence>
<feature type="compositionally biased region" description="Basic and acidic residues" evidence="2">
    <location>
        <begin position="511"/>
        <end position="521"/>
    </location>
</feature>
<protein>
    <submittedName>
        <fullName evidence="3">Uncharacterized protein</fullName>
    </submittedName>
</protein>
<feature type="compositionally biased region" description="Low complexity" evidence="2">
    <location>
        <begin position="692"/>
        <end position="707"/>
    </location>
</feature>
<feature type="region of interest" description="Disordered" evidence="2">
    <location>
        <begin position="428"/>
        <end position="487"/>
    </location>
</feature>
<keyword evidence="1" id="KW-0175">Coiled coil</keyword>
<feature type="coiled-coil region" evidence="1">
    <location>
        <begin position="1437"/>
        <end position="1597"/>
    </location>
</feature>
<feature type="region of interest" description="Disordered" evidence="2">
    <location>
        <begin position="997"/>
        <end position="1049"/>
    </location>
</feature>
<name>A0A9P5NKA6_GYMJU</name>
<feature type="compositionally biased region" description="Acidic residues" evidence="2">
    <location>
        <begin position="523"/>
        <end position="532"/>
    </location>
</feature>
<feature type="compositionally biased region" description="Acidic residues" evidence="2">
    <location>
        <begin position="442"/>
        <end position="451"/>
    </location>
</feature>
<feature type="compositionally biased region" description="Polar residues" evidence="2">
    <location>
        <begin position="850"/>
        <end position="860"/>
    </location>
</feature>
<feature type="compositionally biased region" description="Low complexity" evidence="2">
    <location>
        <begin position="1812"/>
        <end position="1830"/>
    </location>
</feature>
<dbReference type="EMBL" id="JADNYJ010000062">
    <property type="protein sequence ID" value="KAF8895024.1"/>
    <property type="molecule type" value="Genomic_DNA"/>
</dbReference>